<dbReference type="Proteomes" id="UP000231693">
    <property type="component" value="Unassembled WGS sequence"/>
</dbReference>
<dbReference type="AlphaFoldDB" id="A0A2M9CEF6"/>
<sequence>MTESPDGGALDGNALDGNALAGPLAAVYAFDVTRALARCAHCGDVSVVACAVVFVTAMGTVARCRECGEVLLVVVGTPTGTSVAARGVAWVRA</sequence>
<evidence type="ECO:0000313" key="2">
    <source>
        <dbReference type="Proteomes" id="UP000231693"/>
    </source>
</evidence>
<evidence type="ECO:0000313" key="1">
    <source>
        <dbReference type="EMBL" id="PJJ70269.1"/>
    </source>
</evidence>
<dbReference type="EMBL" id="PGFE01000003">
    <property type="protein sequence ID" value="PJJ70269.1"/>
    <property type="molecule type" value="Genomic_DNA"/>
</dbReference>
<protein>
    <submittedName>
        <fullName evidence="1">Uncharacterized protein</fullName>
    </submittedName>
</protein>
<reference evidence="1 2" key="1">
    <citation type="submission" date="2017-11" db="EMBL/GenBank/DDBJ databases">
        <title>Genomic Encyclopedia of Archaeal and Bacterial Type Strains, Phase II (KMG-II): From Individual Species to Whole Genera.</title>
        <authorList>
            <person name="Goeker M."/>
        </authorList>
    </citation>
    <scope>NUCLEOTIDE SEQUENCE [LARGE SCALE GENOMIC DNA]</scope>
    <source>
        <strain evidence="1 2">DSM 25478</strain>
    </source>
</reference>
<dbReference type="RefSeq" id="WP_100423269.1">
    <property type="nucleotide sequence ID" value="NZ_BOOX01000001.1"/>
</dbReference>
<organism evidence="1 2">
    <name type="scientific">Sediminihabitans luteus</name>
    <dbReference type="NCBI Taxonomy" id="1138585"/>
    <lineage>
        <taxon>Bacteria</taxon>
        <taxon>Bacillati</taxon>
        <taxon>Actinomycetota</taxon>
        <taxon>Actinomycetes</taxon>
        <taxon>Micrococcales</taxon>
        <taxon>Cellulomonadaceae</taxon>
        <taxon>Sediminihabitans</taxon>
    </lineage>
</organism>
<dbReference type="Pfam" id="PF20120">
    <property type="entry name" value="DUF6510"/>
    <property type="match status" value="1"/>
</dbReference>
<comment type="caution">
    <text evidence="1">The sequence shown here is derived from an EMBL/GenBank/DDBJ whole genome shotgun (WGS) entry which is preliminary data.</text>
</comment>
<name>A0A2M9CEF6_9CELL</name>
<dbReference type="InterPro" id="IPR045423">
    <property type="entry name" value="DUF6510"/>
</dbReference>
<gene>
    <name evidence="1" type="ORF">CLV28_2100</name>
</gene>
<keyword evidence="2" id="KW-1185">Reference proteome</keyword>
<proteinExistence type="predicted"/>
<accession>A0A2M9CEF6</accession>